<dbReference type="InterPro" id="IPR006913">
    <property type="entry name" value="CENP-V/GFA"/>
</dbReference>
<evidence type="ECO:0000256" key="3">
    <source>
        <dbReference type="ARBA" id="ARBA00022833"/>
    </source>
</evidence>
<keyword evidence="3" id="KW-0862">Zinc</keyword>
<dbReference type="Gene3D" id="2.170.150.70">
    <property type="match status" value="1"/>
</dbReference>
<dbReference type="InterPro" id="IPR052355">
    <property type="entry name" value="CENP-V-like"/>
</dbReference>
<dbReference type="EMBL" id="BMZH01000007">
    <property type="protein sequence ID" value="GHA96287.1"/>
    <property type="molecule type" value="Genomic_DNA"/>
</dbReference>
<dbReference type="Proteomes" id="UP000634004">
    <property type="component" value="Unassembled WGS sequence"/>
</dbReference>
<evidence type="ECO:0000256" key="1">
    <source>
        <dbReference type="ARBA" id="ARBA00005495"/>
    </source>
</evidence>
<protein>
    <recommendedName>
        <fullName evidence="4">CENP-V/GFA domain-containing protein</fullName>
    </recommendedName>
</protein>
<reference evidence="5" key="2">
    <citation type="submission" date="2020-09" db="EMBL/GenBank/DDBJ databases">
        <authorList>
            <person name="Sun Q."/>
            <person name="Kim S."/>
        </authorList>
    </citation>
    <scope>NUCLEOTIDE SEQUENCE</scope>
    <source>
        <strain evidence="5">KCTC 32513</strain>
    </source>
</reference>
<gene>
    <name evidence="5" type="ORF">GCM10009069_19130</name>
</gene>
<keyword evidence="2" id="KW-0479">Metal-binding</keyword>
<proteinExistence type="inferred from homology"/>
<comment type="similarity">
    <text evidence="1">Belongs to the Gfa family.</text>
</comment>
<sequence>MPTYLGGCHCGAVQFEFDAPDIVDVTDCNCSLCVMTGHAHVFVDAADLRFLSGRDGLISYQFGSRTADHLFCGTCGIKSLYRPRSHPNGWSVNARCVEGLTVGRRIAFDGQNWDGSIDGLRRDLGDQ</sequence>
<dbReference type="PROSITE" id="PS51891">
    <property type="entry name" value="CENP_V_GFA"/>
    <property type="match status" value="1"/>
</dbReference>
<dbReference type="SUPFAM" id="SSF51316">
    <property type="entry name" value="Mss4-like"/>
    <property type="match status" value="1"/>
</dbReference>
<dbReference type="PANTHER" id="PTHR28620:SF1">
    <property type="entry name" value="CENP-V_GFA DOMAIN-CONTAINING PROTEIN"/>
    <property type="match status" value="1"/>
</dbReference>
<reference evidence="5" key="1">
    <citation type="journal article" date="2014" name="Int. J. Syst. Evol. Microbiol.">
        <title>Complete genome sequence of Corynebacterium casei LMG S-19264T (=DSM 44701T), isolated from a smear-ripened cheese.</title>
        <authorList>
            <consortium name="US DOE Joint Genome Institute (JGI-PGF)"/>
            <person name="Walter F."/>
            <person name="Albersmeier A."/>
            <person name="Kalinowski J."/>
            <person name="Ruckert C."/>
        </authorList>
    </citation>
    <scope>NUCLEOTIDE SEQUENCE</scope>
    <source>
        <strain evidence="5">KCTC 32513</strain>
    </source>
</reference>
<dbReference type="PANTHER" id="PTHR28620">
    <property type="entry name" value="CENTROMERE PROTEIN V"/>
    <property type="match status" value="1"/>
</dbReference>
<dbReference type="RefSeq" id="WP_233354089.1">
    <property type="nucleotide sequence ID" value="NZ_BMZH01000007.1"/>
</dbReference>
<feature type="domain" description="CENP-V/GFA" evidence="4">
    <location>
        <begin position="4"/>
        <end position="114"/>
    </location>
</feature>
<dbReference type="AlphaFoldDB" id="A0A8J3G2K5"/>
<dbReference type="GO" id="GO:0016846">
    <property type="term" value="F:carbon-sulfur lyase activity"/>
    <property type="evidence" value="ECO:0007669"/>
    <property type="project" value="InterPro"/>
</dbReference>
<name>A0A8J3G2K5_9PROT</name>
<evidence type="ECO:0000313" key="6">
    <source>
        <dbReference type="Proteomes" id="UP000634004"/>
    </source>
</evidence>
<accession>A0A8J3G2K5</accession>
<comment type="caution">
    <text evidence="5">The sequence shown here is derived from an EMBL/GenBank/DDBJ whole genome shotgun (WGS) entry which is preliminary data.</text>
</comment>
<dbReference type="GO" id="GO:0046872">
    <property type="term" value="F:metal ion binding"/>
    <property type="evidence" value="ECO:0007669"/>
    <property type="project" value="UniProtKB-KW"/>
</dbReference>
<dbReference type="Pfam" id="PF04828">
    <property type="entry name" value="GFA"/>
    <property type="match status" value="1"/>
</dbReference>
<keyword evidence="6" id="KW-1185">Reference proteome</keyword>
<organism evidence="5 6">
    <name type="scientific">Algimonas arctica</name>
    <dbReference type="NCBI Taxonomy" id="1479486"/>
    <lineage>
        <taxon>Bacteria</taxon>
        <taxon>Pseudomonadati</taxon>
        <taxon>Pseudomonadota</taxon>
        <taxon>Alphaproteobacteria</taxon>
        <taxon>Maricaulales</taxon>
        <taxon>Robiginitomaculaceae</taxon>
        <taxon>Algimonas</taxon>
    </lineage>
</organism>
<evidence type="ECO:0000259" key="4">
    <source>
        <dbReference type="PROSITE" id="PS51891"/>
    </source>
</evidence>
<evidence type="ECO:0000313" key="5">
    <source>
        <dbReference type="EMBL" id="GHA96287.1"/>
    </source>
</evidence>
<evidence type="ECO:0000256" key="2">
    <source>
        <dbReference type="ARBA" id="ARBA00022723"/>
    </source>
</evidence>
<dbReference type="InterPro" id="IPR011057">
    <property type="entry name" value="Mss4-like_sf"/>
</dbReference>